<evidence type="ECO:0000256" key="6">
    <source>
        <dbReference type="SAM" id="MobiDB-lite"/>
    </source>
</evidence>
<dbReference type="AlphaFoldDB" id="A0A4R7ZVM8"/>
<feature type="region of interest" description="Disordered" evidence="6">
    <location>
        <begin position="397"/>
        <end position="428"/>
    </location>
</feature>
<feature type="transmembrane region" description="Helical" evidence="7">
    <location>
        <begin position="349"/>
        <end position="382"/>
    </location>
</feature>
<evidence type="ECO:0000256" key="7">
    <source>
        <dbReference type="SAM" id="Phobius"/>
    </source>
</evidence>
<accession>A0A4R7ZVM8</accession>
<evidence type="ECO:0000256" key="5">
    <source>
        <dbReference type="ARBA" id="ARBA00023136"/>
    </source>
</evidence>
<dbReference type="GO" id="GO:0005886">
    <property type="term" value="C:plasma membrane"/>
    <property type="evidence" value="ECO:0007669"/>
    <property type="project" value="UniProtKB-SubCell"/>
</dbReference>
<gene>
    <name evidence="8" type="ORF">EV650_0526</name>
</gene>
<feature type="transmembrane region" description="Helical" evidence="7">
    <location>
        <begin position="149"/>
        <end position="167"/>
    </location>
</feature>
<name>A0A4R7ZVM8_9ACTN</name>
<keyword evidence="3 7" id="KW-0812">Transmembrane</keyword>
<comment type="subcellular location">
    <subcellularLocation>
        <location evidence="1">Cell membrane</location>
        <topology evidence="1">Multi-pass membrane protein</topology>
    </subcellularLocation>
</comment>
<feature type="transmembrane region" description="Helical" evidence="7">
    <location>
        <begin position="106"/>
        <end position="128"/>
    </location>
</feature>
<evidence type="ECO:0000256" key="1">
    <source>
        <dbReference type="ARBA" id="ARBA00004651"/>
    </source>
</evidence>
<feature type="transmembrane region" description="Helical" evidence="7">
    <location>
        <begin position="48"/>
        <end position="70"/>
    </location>
</feature>
<dbReference type="SUPFAM" id="SSF103473">
    <property type="entry name" value="MFS general substrate transporter"/>
    <property type="match status" value="1"/>
</dbReference>
<protein>
    <submittedName>
        <fullName evidence="8">MFS transporter</fullName>
    </submittedName>
</protein>
<feature type="transmembrane region" description="Helical" evidence="7">
    <location>
        <begin position="20"/>
        <end position="42"/>
    </location>
</feature>
<feature type="transmembrane region" description="Helical" evidence="7">
    <location>
        <begin position="82"/>
        <end position="100"/>
    </location>
</feature>
<keyword evidence="2" id="KW-1003">Cell membrane</keyword>
<reference evidence="8 9" key="1">
    <citation type="submission" date="2019-03" db="EMBL/GenBank/DDBJ databases">
        <title>Genomic Encyclopedia of Type Strains, Phase III (KMG-III): the genomes of soil and plant-associated and newly described type strains.</title>
        <authorList>
            <person name="Whitman W."/>
        </authorList>
    </citation>
    <scope>NUCLEOTIDE SEQUENCE [LARGE SCALE GENOMIC DNA]</scope>
    <source>
        <strain evidence="8 9">VKM Ac-2570</strain>
    </source>
</reference>
<feature type="transmembrane region" description="Helical" evidence="7">
    <location>
        <begin position="223"/>
        <end position="245"/>
    </location>
</feature>
<dbReference type="Gene3D" id="1.20.1250.20">
    <property type="entry name" value="MFS general substrate transporter like domains"/>
    <property type="match status" value="1"/>
</dbReference>
<comment type="caution">
    <text evidence="8">The sequence shown here is derived from an EMBL/GenBank/DDBJ whole genome shotgun (WGS) entry which is preliminary data.</text>
</comment>
<evidence type="ECO:0000256" key="2">
    <source>
        <dbReference type="ARBA" id="ARBA00022475"/>
    </source>
</evidence>
<feature type="transmembrane region" description="Helical" evidence="7">
    <location>
        <begin position="283"/>
        <end position="309"/>
    </location>
</feature>
<keyword evidence="5 7" id="KW-0472">Membrane</keyword>
<proteinExistence type="predicted"/>
<dbReference type="PANTHER" id="PTHR23513:SF11">
    <property type="entry name" value="STAPHYLOFERRIN A TRANSPORTER"/>
    <property type="match status" value="1"/>
</dbReference>
<feature type="compositionally biased region" description="Basic and acidic residues" evidence="6">
    <location>
        <begin position="418"/>
        <end position="428"/>
    </location>
</feature>
<evidence type="ECO:0000313" key="9">
    <source>
        <dbReference type="Proteomes" id="UP000295447"/>
    </source>
</evidence>
<organism evidence="8 9">
    <name type="scientific">Kribbella kalugense</name>
    <dbReference type="NCBI Taxonomy" id="2512221"/>
    <lineage>
        <taxon>Bacteria</taxon>
        <taxon>Bacillati</taxon>
        <taxon>Actinomycetota</taxon>
        <taxon>Actinomycetes</taxon>
        <taxon>Propionibacteriales</taxon>
        <taxon>Kribbellaceae</taxon>
        <taxon>Kribbella</taxon>
    </lineage>
</organism>
<evidence type="ECO:0000256" key="3">
    <source>
        <dbReference type="ARBA" id="ARBA00022692"/>
    </source>
</evidence>
<evidence type="ECO:0000256" key="4">
    <source>
        <dbReference type="ARBA" id="ARBA00022989"/>
    </source>
</evidence>
<dbReference type="OrthoDB" id="3287459at2"/>
<dbReference type="InterPro" id="IPR036259">
    <property type="entry name" value="MFS_trans_sf"/>
</dbReference>
<feature type="transmembrane region" description="Helical" evidence="7">
    <location>
        <begin position="251"/>
        <end position="271"/>
    </location>
</feature>
<dbReference type="PANTHER" id="PTHR23513">
    <property type="entry name" value="INTEGRAL MEMBRANE EFFLUX PROTEIN-RELATED"/>
    <property type="match status" value="1"/>
</dbReference>
<keyword evidence="4 7" id="KW-1133">Transmembrane helix</keyword>
<feature type="transmembrane region" description="Helical" evidence="7">
    <location>
        <begin position="173"/>
        <end position="191"/>
    </location>
</feature>
<sequence>MLLGMGTYRAIFANREFRSLWIGSALGNASSTMTSLTLAIVVDATTGSALLAAMIMFGPSLAQVLGVSTLMSAADTARPRQILTLLSIASTVAVGIQAALDLSAGLRLLLSLAIAYGLSIGAGVRWGLLGEVVHNDLFILGRSAMNLSVGAMQIAGFGIAGILLQAVSPSTVLWIATGFAALAVPVIRFGLRDRSPRRVARTGLAETWRGNRQLLAQARTRPLLLALTLPNGLIVGCEALFVPYAGARAGWLLAAGAAGMMTGDLVVGRYLTRNGRRIAGQWLRFVLAVPFLAFAFQPPIAVLCVLVALGSSGYSASLAQQEVLVDLTPAELRGQVLGLESALRMTTFGVVAILAGALADLTAAAPAMTVFAAASLLVSVVLTRPLSRVMSPARWISSPHGSGPAAEGLQTVRAAGDPGRRRPAGERG</sequence>
<dbReference type="EMBL" id="SODF01000001">
    <property type="protein sequence ID" value="TDW21696.1"/>
    <property type="molecule type" value="Genomic_DNA"/>
</dbReference>
<dbReference type="Proteomes" id="UP000295447">
    <property type="component" value="Unassembled WGS sequence"/>
</dbReference>
<keyword evidence="9" id="KW-1185">Reference proteome</keyword>
<evidence type="ECO:0000313" key="8">
    <source>
        <dbReference type="EMBL" id="TDW21696.1"/>
    </source>
</evidence>